<keyword evidence="4" id="KW-1185">Reference proteome</keyword>
<evidence type="ECO:0000313" key="3">
    <source>
        <dbReference type="EMBL" id="GCE10021.1"/>
    </source>
</evidence>
<evidence type="ECO:0000256" key="1">
    <source>
        <dbReference type="ARBA" id="ARBA00006479"/>
    </source>
</evidence>
<dbReference type="EMBL" id="BIFQ01000002">
    <property type="protein sequence ID" value="GCE10021.1"/>
    <property type="molecule type" value="Genomic_DNA"/>
</dbReference>
<proteinExistence type="inferred from homology"/>
<evidence type="ECO:0000313" key="4">
    <source>
        <dbReference type="Proteomes" id="UP000287224"/>
    </source>
</evidence>
<dbReference type="OrthoDB" id="9810372at2"/>
<evidence type="ECO:0008006" key="5">
    <source>
        <dbReference type="Google" id="ProtNLM"/>
    </source>
</evidence>
<dbReference type="AlphaFoldDB" id="A0A401ZT30"/>
<dbReference type="RefSeq" id="WP_126602979.1">
    <property type="nucleotide sequence ID" value="NZ_BIFQ01000002.1"/>
</dbReference>
<dbReference type="InterPro" id="IPR043129">
    <property type="entry name" value="ATPase_NBD"/>
</dbReference>
<sequence>MAGEAGSVRGNVLAFDVGGTRMKAGIVQSDTIVAGQTVPLNEEDQARDALTRIEQISQSLLAHHDISALGLSIRGIVDPQSGIILDVNGILSELIHVPLGERLSHKLGCPVFTEYNGGGKLDRSMRYNSRKETSIRKEENHGKFTEKVQQ</sequence>
<dbReference type="PANTHER" id="PTHR18964:SF149">
    <property type="entry name" value="BIFUNCTIONAL UDP-N-ACETYLGLUCOSAMINE 2-EPIMERASE_N-ACETYLMANNOSAMINE KINASE"/>
    <property type="match status" value="1"/>
</dbReference>
<organism evidence="3 4">
    <name type="scientific">Dictyobacter aurantiacus</name>
    <dbReference type="NCBI Taxonomy" id="1936993"/>
    <lineage>
        <taxon>Bacteria</taxon>
        <taxon>Bacillati</taxon>
        <taxon>Chloroflexota</taxon>
        <taxon>Ktedonobacteria</taxon>
        <taxon>Ktedonobacterales</taxon>
        <taxon>Dictyobacteraceae</taxon>
        <taxon>Dictyobacter</taxon>
    </lineage>
</organism>
<dbReference type="Gene3D" id="3.30.420.40">
    <property type="match status" value="1"/>
</dbReference>
<dbReference type="PANTHER" id="PTHR18964">
    <property type="entry name" value="ROK (REPRESSOR, ORF, KINASE) FAMILY"/>
    <property type="match status" value="1"/>
</dbReference>
<accession>A0A401ZT30</accession>
<comment type="caution">
    <text evidence="3">The sequence shown here is derived from an EMBL/GenBank/DDBJ whole genome shotgun (WGS) entry which is preliminary data.</text>
</comment>
<protein>
    <recommendedName>
        <fullName evidence="5">ROK family protein</fullName>
    </recommendedName>
</protein>
<comment type="similarity">
    <text evidence="1">Belongs to the ROK (NagC/XylR) family.</text>
</comment>
<dbReference type="Pfam" id="PF00480">
    <property type="entry name" value="ROK"/>
    <property type="match status" value="1"/>
</dbReference>
<reference evidence="4" key="1">
    <citation type="submission" date="2018-12" db="EMBL/GenBank/DDBJ databases">
        <title>Tengunoibacter tsumagoiensis gen. nov., sp. nov., Dictyobacter kobayashii sp. nov., D. alpinus sp. nov., and D. joshuensis sp. nov. and description of Dictyobacteraceae fam. nov. within the order Ktedonobacterales isolated from Tengu-no-mugimeshi.</title>
        <authorList>
            <person name="Wang C.M."/>
            <person name="Zheng Y."/>
            <person name="Sakai Y."/>
            <person name="Toyoda A."/>
            <person name="Minakuchi Y."/>
            <person name="Abe K."/>
            <person name="Yokota A."/>
            <person name="Yabe S."/>
        </authorList>
    </citation>
    <scope>NUCLEOTIDE SEQUENCE [LARGE SCALE GENOMIC DNA]</scope>
    <source>
        <strain evidence="4">S-27</strain>
    </source>
</reference>
<feature type="region of interest" description="Disordered" evidence="2">
    <location>
        <begin position="127"/>
        <end position="150"/>
    </location>
</feature>
<dbReference type="SUPFAM" id="SSF53067">
    <property type="entry name" value="Actin-like ATPase domain"/>
    <property type="match status" value="1"/>
</dbReference>
<dbReference type="Proteomes" id="UP000287224">
    <property type="component" value="Unassembled WGS sequence"/>
</dbReference>
<gene>
    <name evidence="3" type="ORF">KDAU_73500</name>
</gene>
<evidence type="ECO:0000256" key="2">
    <source>
        <dbReference type="SAM" id="MobiDB-lite"/>
    </source>
</evidence>
<dbReference type="InterPro" id="IPR000600">
    <property type="entry name" value="ROK"/>
</dbReference>
<name>A0A401ZT30_9CHLR</name>